<organism evidence="1 2">
    <name type="scientific">Vitrella brassicaformis (strain CCMP3155)</name>
    <dbReference type="NCBI Taxonomy" id="1169540"/>
    <lineage>
        <taxon>Eukaryota</taxon>
        <taxon>Sar</taxon>
        <taxon>Alveolata</taxon>
        <taxon>Colpodellida</taxon>
        <taxon>Vitrellaceae</taxon>
        <taxon>Vitrella</taxon>
    </lineage>
</organism>
<evidence type="ECO:0000313" key="2">
    <source>
        <dbReference type="Proteomes" id="UP000041254"/>
    </source>
</evidence>
<dbReference type="AlphaFoldDB" id="A0A0G4EB56"/>
<dbReference type="VEuPathDB" id="CryptoDB:Vbra_3580"/>
<accession>A0A0G4EB56</accession>
<dbReference type="EMBL" id="CDMY01000077">
    <property type="protein sequence ID" value="CEL92474.1"/>
    <property type="molecule type" value="Genomic_DNA"/>
</dbReference>
<name>A0A0G4EB56_VITBC</name>
<dbReference type="Proteomes" id="UP000041254">
    <property type="component" value="Unassembled WGS sequence"/>
</dbReference>
<evidence type="ECO:0000313" key="1">
    <source>
        <dbReference type="EMBL" id="CEL92474.1"/>
    </source>
</evidence>
<reference evidence="1 2" key="1">
    <citation type="submission" date="2014-11" db="EMBL/GenBank/DDBJ databases">
        <authorList>
            <person name="Zhu J."/>
            <person name="Qi W."/>
            <person name="Song R."/>
        </authorList>
    </citation>
    <scope>NUCLEOTIDE SEQUENCE [LARGE SCALE GENOMIC DNA]</scope>
</reference>
<gene>
    <name evidence="1" type="ORF">Vbra_3580</name>
</gene>
<proteinExistence type="predicted"/>
<sequence>MPVTVQVRPGEVQVTVEGWQCTSTDPPPGNRPPCTICGTTLDANGRCPRFDRCYATLYIKIDDARWEAREAAGPIQDVEGYIYGHREPQHTFTSYADPGWLFLVTYVESVRHPAWNRPGTVRLYKDVPYTIKAVAHAESQAEAASAMRIDVN</sequence>
<dbReference type="InParanoid" id="A0A0G4EB56"/>
<protein>
    <submittedName>
        <fullName evidence="1">Uncharacterized protein</fullName>
    </submittedName>
</protein>
<dbReference type="PhylomeDB" id="A0A0G4EB56"/>
<keyword evidence="2" id="KW-1185">Reference proteome</keyword>